<comment type="caution">
    <text evidence="4">The sequence shown here is derived from an EMBL/GenBank/DDBJ whole genome shotgun (WGS) entry which is preliminary data.</text>
</comment>
<evidence type="ECO:0000313" key="5">
    <source>
        <dbReference type="Proteomes" id="UP000177950"/>
    </source>
</evidence>
<proteinExistence type="predicted"/>
<evidence type="ECO:0000256" key="2">
    <source>
        <dbReference type="ARBA" id="ARBA00022729"/>
    </source>
</evidence>
<dbReference type="PANTHER" id="PTHR34216">
    <property type="match status" value="1"/>
</dbReference>
<dbReference type="InterPro" id="IPR011330">
    <property type="entry name" value="Glyco_hydro/deAcase_b/a-brl"/>
</dbReference>
<sequence length="340" mass="38142">MLKPALKRSLRVLLAALGRQNRTPRQPALLILMYHRVLPPDHADMPIIQPGMVVQPETLGMHLRLLRERFECVHLGDWLTRRARGQPLPNKACAITFDDGWRDNYDHAFPVLQAAGMPATIFLVSDMVGTPDTFWPERLARLLWNRGRGQPAAVWARGEFDWLRALGVACPVGQRAPTRSEIDGIIQRCKRYSEAAIQQKLHAMLAHVPQAEDAMTPDILDWGQVNEMAASGLVRFGSHTRHHVRLGDALDPSLLLDEVRTSREIIEQHTPGSADLFCYPNGDYTPGVRRLVQDHYQAACTTEKGWNGLAADAHALKRIGVHQDVACDETAFLARLSGWF</sequence>
<dbReference type="PROSITE" id="PS51677">
    <property type="entry name" value="NODB"/>
    <property type="match status" value="1"/>
</dbReference>
<dbReference type="InterPro" id="IPR002509">
    <property type="entry name" value="NODB_dom"/>
</dbReference>
<evidence type="ECO:0000259" key="3">
    <source>
        <dbReference type="PROSITE" id="PS51677"/>
    </source>
</evidence>
<dbReference type="GO" id="GO:0016810">
    <property type="term" value="F:hydrolase activity, acting on carbon-nitrogen (but not peptide) bonds"/>
    <property type="evidence" value="ECO:0007669"/>
    <property type="project" value="InterPro"/>
</dbReference>
<comment type="subcellular location">
    <subcellularLocation>
        <location evidence="1">Secreted</location>
    </subcellularLocation>
</comment>
<gene>
    <name evidence="4" type="ORF">A2V58_08190</name>
</gene>
<accession>A0A1F6UMR1</accession>
<dbReference type="InterPro" id="IPR051398">
    <property type="entry name" value="Polysacch_Deacetylase"/>
</dbReference>
<dbReference type="GO" id="GO:0005576">
    <property type="term" value="C:extracellular region"/>
    <property type="evidence" value="ECO:0007669"/>
    <property type="project" value="UniProtKB-SubCell"/>
</dbReference>
<evidence type="ECO:0000256" key="1">
    <source>
        <dbReference type="ARBA" id="ARBA00004613"/>
    </source>
</evidence>
<dbReference type="Proteomes" id="UP000177950">
    <property type="component" value="Unassembled WGS sequence"/>
</dbReference>
<reference evidence="4 5" key="1">
    <citation type="journal article" date="2016" name="Nat. Commun.">
        <title>Thousands of microbial genomes shed light on interconnected biogeochemical processes in an aquifer system.</title>
        <authorList>
            <person name="Anantharaman K."/>
            <person name="Brown C.T."/>
            <person name="Hug L.A."/>
            <person name="Sharon I."/>
            <person name="Castelle C.J."/>
            <person name="Probst A.J."/>
            <person name="Thomas B.C."/>
            <person name="Singh A."/>
            <person name="Wilkins M.J."/>
            <person name="Karaoz U."/>
            <person name="Brodie E.L."/>
            <person name="Williams K.H."/>
            <person name="Hubbard S.S."/>
            <person name="Banfield J.F."/>
        </authorList>
    </citation>
    <scope>NUCLEOTIDE SEQUENCE [LARGE SCALE GENOMIC DNA]</scope>
</reference>
<organism evidence="4 5">
    <name type="scientific">Candidatus Muproteobacteria bacterium RBG_19FT_COMBO_61_10</name>
    <dbReference type="NCBI Taxonomy" id="1817761"/>
    <lineage>
        <taxon>Bacteria</taxon>
        <taxon>Pseudomonadati</taxon>
        <taxon>Pseudomonadota</taxon>
        <taxon>Candidatus Muproteobacteria</taxon>
    </lineage>
</organism>
<dbReference type="EMBL" id="MFSV01000063">
    <property type="protein sequence ID" value="OGI58644.1"/>
    <property type="molecule type" value="Genomic_DNA"/>
</dbReference>
<keyword evidence="2" id="KW-0732">Signal</keyword>
<dbReference type="AlphaFoldDB" id="A0A1F6UMR1"/>
<feature type="domain" description="NodB homology" evidence="3">
    <location>
        <begin position="91"/>
        <end position="340"/>
    </location>
</feature>
<dbReference type="PANTHER" id="PTHR34216:SF3">
    <property type="entry name" value="POLY-BETA-1,6-N-ACETYL-D-GLUCOSAMINE N-DEACETYLASE"/>
    <property type="match status" value="1"/>
</dbReference>
<protein>
    <recommendedName>
        <fullName evidence="3">NodB homology domain-containing protein</fullName>
    </recommendedName>
</protein>
<dbReference type="SUPFAM" id="SSF88713">
    <property type="entry name" value="Glycoside hydrolase/deacetylase"/>
    <property type="match status" value="1"/>
</dbReference>
<dbReference type="Pfam" id="PF01522">
    <property type="entry name" value="Polysacc_deac_1"/>
    <property type="match status" value="2"/>
</dbReference>
<dbReference type="GO" id="GO:0005975">
    <property type="term" value="P:carbohydrate metabolic process"/>
    <property type="evidence" value="ECO:0007669"/>
    <property type="project" value="InterPro"/>
</dbReference>
<name>A0A1F6UMR1_9PROT</name>
<dbReference type="CDD" id="cd10918">
    <property type="entry name" value="CE4_NodB_like_5s_6s"/>
    <property type="match status" value="1"/>
</dbReference>
<dbReference type="Gene3D" id="3.20.20.370">
    <property type="entry name" value="Glycoside hydrolase/deacetylase"/>
    <property type="match status" value="1"/>
</dbReference>
<evidence type="ECO:0000313" key="4">
    <source>
        <dbReference type="EMBL" id="OGI58644.1"/>
    </source>
</evidence>